<protein>
    <recommendedName>
        <fullName evidence="3">YbbR-like protein</fullName>
    </recommendedName>
</protein>
<dbReference type="Gene3D" id="2.170.120.30">
    <property type="match status" value="1"/>
</dbReference>
<sequence length="331" mass="36396">MKFSFDNPLVMKILSVIVAIGMFLFVSSENNQMDPDAPASTHSVTEVLTNMTVTTDVDNEEYYVSGVPESVSIRLDGPQPIIAQTVITQNFTIKTPNLNRLGPGEHLVELEVEGLSSEINYNISPSEARIQIQERETKDFDVSVDFQEEDFIAEGYEVTNIDQSHDYVTISGAKNTIDEIDEVKALVQPESGDITSDVTLPGNVVVLNKAGEPLNVSIEPSQIEVSIQVDSQEVELPIELVETGQMSSDYEYELELAEDQADTITVKGDYDKVSELDEFQVPVDLSGVTKSTNRQVPIILPDGIYEADLDQVTVQVTVTDLNEEENGGDEG</sequence>
<dbReference type="InterPro" id="IPR012505">
    <property type="entry name" value="YbbR"/>
</dbReference>
<dbReference type="AlphaFoldDB" id="K9E7N2"/>
<dbReference type="RefSeq" id="WP_003778424.1">
    <property type="nucleotide sequence ID" value="NZ_JH992960.1"/>
</dbReference>
<dbReference type="eggNOG" id="COG4856">
    <property type="taxonomic scope" value="Bacteria"/>
</dbReference>
<name>K9E7N2_9LACT</name>
<dbReference type="InterPro" id="IPR053154">
    <property type="entry name" value="c-di-AMP_regulator"/>
</dbReference>
<proteinExistence type="predicted"/>
<dbReference type="Pfam" id="PF07949">
    <property type="entry name" value="YbbR"/>
    <property type="match status" value="3"/>
</dbReference>
<reference evidence="1 2" key="1">
    <citation type="submission" date="2012-09" db="EMBL/GenBank/DDBJ databases">
        <title>The Genome Sequence of Alloiococcus otitis ATCC 51267.</title>
        <authorList>
            <consortium name="The Broad Institute Genome Sequencing Platform"/>
            <person name="Earl A."/>
            <person name="Ward D."/>
            <person name="Feldgarden M."/>
            <person name="Gevers D."/>
            <person name="Huys G."/>
            <person name="Walker B."/>
            <person name="Young S.K."/>
            <person name="Zeng Q."/>
            <person name="Gargeya S."/>
            <person name="Fitzgerald M."/>
            <person name="Haas B."/>
            <person name="Abouelleil A."/>
            <person name="Alvarado L."/>
            <person name="Arachchi H.M."/>
            <person name="Berlin A.M."/>
            <person name="Chapman S.B."/>
            <person name="Goldberg J."/>
            <person name="Griggs A."/>
            <person name="Gujja S."/>
            <person name="Hansen M."/>
            <person name="Howarth C."/>
            <person name="Imamovic A."/>
            <person name="Larimer J."/>
            <person name="McCowen C."/>
            <person name="Montmayeur A."/>
            <person name="Murphy C."/>
            <person name="Neiman D."/>
            <person name="Pearson M."/>
            <person name="Priest M."/>
            <person name="Roberts A."/>
            <person name="Saif S."/>
            <person name="Shea T."/>
            <person name="Sisk P."/>
            <person name="Sykes S."/>
            <person name="Wortman J."/>
            <person name="Nusbaum C."/>
            <person name="Birren B."/>
        </authorList>
    </citation>
    <scope>NUCLEOTIDE SEQUENCE [LARGE SCALE GENOMIC DNA]</scope>
    <source>
        <strain evidence="1 2">ATCC 51267</strain>
    </source>
</reference>
<dbReference type="OrthoDB" id="2139417at2"/>
<keyword evidence="2" id="KW-1185">Reference proteome</keyword>
<dbReference type="PANTHER" id="PTHR37804:SF1">
    <property type="entry name" value="CDAA REGULATORY PROTEIN CDAR"/>
    <property type="match status" value="1"/>
</dbReference>
<accession>K9E7N2</accession>
<dbReference type="EMBL" id="AGXA01000022">
    <property type="protein sequence ID" value="EKU93219.1"/>
    <property type="molecule type" value="Genomic_DNA"/>
</dbReference>
<dbReference type="STRING" id="883081.HMPREF9698_01380"/>
<comment type="caution">
    <text evidence="1">The sequence shown here is derived from an EMBL/GenBank/DDBJ whole genome shotgun (WGS) entry which is preliminary data.</text>
</comment>
<gene>
    <name evidence="1" type="ORF">HMPREF9698_01380</name>
</gene>
<dbReference type="PANTHER" id="PTHR37804">
    <property type="entry name" value="CDAA REGULATORY PROTEIN CDAR"/>
    <property type="match status" value="1"/>
</dbReference>
<evidence type="ECO:0008006" key="3">
    <source>
        <dbReference type="Google" id="ProtNLM"/>
    </source>
</evidence>
<evidence type="ECO:0000313" key="1">
    <source>
        <dbReference type="EMBL" id="EKU93219.1"/>
    </source>
</evidence>
<dbReference type="HOGENOM" id="CLU_039811_2_0_9"/>
<dbReference type="Proteomes" id="UP000009875">
    <property type="component" value="Unassembled WGS sequence"/>
</dbReference>
<organism evidence="1 2">
    <name type="scientific">Alloiococcus otitis ATCC 51267</name>
    <dbReference type="NCBI Taxonomy" id="883081"/>
    <lineage>
        <taxon>Bacteria</taxon>
        <taxon>Bacillati</taxon>
        <taxon>Bacillota</taxon>
        <taxon>Bacilli</taxon>
        <taxon>Lactobacillales</taxon>
        <taxon>Carnobacteriaceae</taxon>
        <taxon>Alloiococcus</taxon>
    </lineage>
</organism>
<evidence type="ECO:0000313" key="2">
    <source>
        <dbReference type="Proteomes" id="UP000009875"/>
    </source>
</evidence>
<dbReference type="Gene3D" id="2.170.120.40">
    <property type="entry name" value="YbbR-like domain"/>
    <property type="match status" value="2"/>
</dbReference>